<feature type="non-terminal residue" evidence="2">
    <location>
        <position position="1"/>
    </location>
</feature>
<organism evidence="2">
    <name type="scientific">Anthurium amnicola</name>
    <dbReference type="NCBI Taxonomy" id="1678845"/>
    <lineage>
        <taxon>Eukaryota</taxon>
        <taxon>Viridiplantae</taxon>
        <taxon>Streptophyta</taxon>
        <taxon>Embryophyta</taxon>
        <taxon>Tracheophyta</taxon>
        <taxon>Spermatophyta</taxon>
        <taxon>Magnoliopsida</taxon>
        <taxon>Liliopsida</taxon>
        <taxon>Araceae</taxon>
        <taxon>Pothoideae</taxon>
        <taxon>Potheae</taxon>
        <taxon>Anthurium</taxon>
    </lineage>
</organism>
<evidence type="ECO:0000313" key="2">
    <source>
        <dbReference type="EMBL" id="JAT47123.1"/>
    </source>
</evidence>
<feature type="region of interest" description="Disordered" evidence="1">
    <location>
        <begin position="1"/>
        <end position="68"/>
    </location>
</feature>
<feature type="compositionally biased region" description="Low complexity" evidence="1">
    <location>
        <begin position="13"/>
        <end position="34"/>
    </location>
</feature>
<dbReference type="EMBL" id="GDJX01020813">
    <property type="protein sequence ID" value="JAT47123.1"/>
    <property type="molecule type" value="Transcribed_RNA"/>
</dbReference>
<name>A0A1D1XXK0_9ARAE</name>
<gene>
    <name evidence="2" type="primary">ssbip1</name>
    <name evidence="2" type="ORF">g.115951</name>
</gene>
<dbReference type="PANTHER" id="PTHR48205">
    <property type="entry name" value="OS01G0742766 PROTEIN"/>
    <property type="match status" value="1"/>
</dbReference>
<accession>A0A1D1XXK0</accession>
<proteinExistence type="predicted"/>
<feature type="compositionally biased region" description="Low complexity" evidence="1">
    <location>
        <begin position="47"/>
        <end position="56"/>
    </location>
</feature>
<evidence type="ECO:0000256" key="1">
    <source>
        <dbReference type="SAM" id="MobiDB-lite"/>
    </source>
</evidence>
<dbReference type="AlphaFoldDB" id="A0A1D1XXK0"/>
<dbReference type="PANTHER" id="PTHR48205:SF1">
    <property type="entry name" value="OS01G0742766 PROTEIN"/>
    <property type="match status" value="1"/>
</dbReference>
<sequence length="205" mass="21444">NTHLPVGGPAADSPNNPHSLSPSSLPKFSSKSPFGRTAATNHGSGGAAVSARSSSGQPERGGAAVSGRPPAILLLPRSQIALLSRSCCSGILGRTSKKQSMLVVMDMVRGAHSKMASEPKKRKIESIVGNISSQVAIEDKFAIRSHGSQASVAHAGSKEQKVILANKLAVTEAQQEHWLGSFRSFDSSVGNFIVPVIPTRADLFR</sequence>
<protein>
    <submittedName>
        <fullName evidence="2">SOSS complex subunit C</fullName>
    </submittedName>
</protein>
<reference evidence="2" key="1">
    <citation type="submission" date="2015-07" db="EMBL/GenBank/DDBJ databases">
        <title>Transcriptome Assembly of Anthurium amnicola.</title>
        <authorList>
            <person name="Suzuki J."/>
        </authorList>
    </citation>
    <scope>NUCLEOTIDE SEQUENCE</scope>
</reference>